<sequence>MIGTYEKRRNSELPPHLQHKFSLPHNDPSIAAAAAEGARMGVEGAKLGPLSHQMLPPRKESAKQMSSGGAQVFLCILGVLLSVCVSVWTAMFSKDSLPRRISISAVAGVCSLIFALLAYAAFKKRTIKTPLDDVEISQSILREHRKSMTNSLRKSTANGDDLIGQIRRHSSVIAVDNARQHLQQQQQKTANNHLLIVSADSPRTKRARASTSD</sequence>
<feature type="transmembrane region" description="Helical" evidence="1">
    <location>
        <begin position="101"/>
        <end position="122"/>
    </location>
</feature>
<dbReference type="AlphaFoldDB" id="A0ABD2M2R4"/>
<dbReference type="EMBL" id="JBICBT010000177">
    <property type="protein sequence ID" value="KAL3121817.1"/>
    <property type="molecule type" value="Genomic_DNA"/>
</dbReference>
<evidence type="ECO:0000313" key="2">
    <source>
        <dbReference type="EMBL" id="KAL3121817.1"/>
    </source>
</evidence>
<reference evidence="2 3" key="1">
    <citation type="submission" date="2024-10" db="EMBL/GenBank/DDBJ databases">
        <authorList>
            <person name="Kim D."/>
        </authorList>
    </citation>
    <scope>NUCLEOTIDE SEQUENCE [LARGE SCALE GENOMIC DNA]</scope>
    <source>
        <strain evidence="2">BH-2024</strain>
    </source>
</reference>
<organism evidence="2 3">
    <name type="scientific">Heterodera trifolii</name>
    <dbReference type="NCBI Taxonomy" id="157864"/>
    <lineage>
        <taxon>Eukaryota</taxon>
        <taxon>Metazoa</taxon>
        <taxon>Ecdysozoa</taxon>
        <taxon>Nematoda</taxon>
        <taxon>Chromadorea</taxon>
        <taxon>Rhabditida</taxon>
        <taxon>Tylenchina</taxon>
        <taxon>Tylenchomorpha</taxon>
        <taxon>Tylenchoidea</taxon>
        <taxon>Heteroderidae</taxon>
        <taxon>Heteroderinae</taxon>
        <taxon>Heterodera</taxon>
    </lineage>
</organism>
<gene>
    <name evidence="2" type="ORF">niasHT_002045</name>
</gene>
<evidence type="ECO:0000256" key="1">
    <source>
        <dbReference type="SAM" id="Phobius"/>
    </source>
</evidence>
<keyword evidence="1" id="KW-1133">Transmembrane helix</keyword>
<evidence type="ECO:0000313" key="3">
    <source>
        <dbReference type="Proteomes" id="UP001620626"/>
    </source>
</evidence>
<keyword evidence="3" id="KW-1185">Reference proteome</keyword>
<name>A0ABD2M2R4_9BILA</name>
<protein>
    <submittedName>
        <fullName evidence="2">Uncharacterized protein</fullName>
    </submittedName>
</protein>
<keyword evidence="1" id="KW-0472">Membrane</keyword>
<comment type="caution">
    <text evidence="2">The sequence shown here is derived from an EMBL/GenBank/DDBJ whole genome shotgun (WGS) entry which is preliminary data.</text>
</comment>
<accession>A0ABD2M2R4</accession>
<keyword evidence="1" id="KW-0812">Transmembrane</keyword>
<dbReference type="Proteomes" id="UP001620626">
    <property type="component" value="Unassembled WGS sequence"/>
</dbReference>
<feature type="transmembrane region" description="Helical" evidence="1">
    <location>
        <begin position="68"/>
        <end position="89"/>
    </location>
</feature>
<proteinExistence type="predicted"/>